<proteinExistence type="inferred from homology"/>
<dbReference type="PROSITE" id="PS00629">
    <property type="entry name" value="IMP_1"/>
    <property type="match status" value="1"/>
</dbReference>
<dbReference type="GO" id="GO:0007165">
    <property type="term" value="P:signal transduction"/>
    <property type="evidence" value="ECO:0007669"/>
    <property type="project" value="TreeGrafter"/>
</dbReference>
<comment type="caution">
    <text evidence="10">The sequence shown here is derived from an EMBL/GenBank/DDBJ whole genome shotgun (WGS) entry which is preliminary data.</text>
</comment>
<feature type="binding site" evidence="9">
    <location>
        <position position="88"/>
    </location>
    <ligand>
        <name>Mg(2+)</name>
        <dbReference type="ChEBI" id="CHEBI:18420"/>
        <label>1</label>
        <note>catalytic</note>
    </ligand>
</feature>
<keyword evidence="7" id="KW-0378">Hydrolase</keyword>
<dbReference type="Pfam" id="PF00459">
    <property type="entry name" value="Inositol_P"/>
    <property type="match status" value="1"/>
</dbReference>
<feature type="binding site" evidence="9">
    <location>
        <position position="212"/>
    </location>
    <ligand>
        <name>Mg(2+)</name>
        <dbReference type="ChEBI" id="CHEBI:18420"/>
        <label>1</label>
        <note>catalytic</note>
    </ligand>
</feature>
<dbReference type="Gene3D" id="3.40.190.80">
    <property type="match status" value="1"/>
</dbReference>
<reference evidence="10 11" key="1">
    <citation type="submission" date="2023-03" db="EMBL/GenBank/DDBJ databases">
        <title>YIM 152171 draft genome.</title>
        <authorList>
            <person name="Yang Z."/>
        </authorList>
    </citation>
    <scope>NUCLEOTIDE SEQUENCE [LARGE SCALE GENOMIC DNA]</scope>
    <source>
        <strain evidence="10 11">YIM 152171</strain>
    </source>
</reference>
<dbReference type="GO" id="GO:0046872">
    <property type="term" value="F:metal ion binding"/>
    <property type="evidence" value="ECO:0007669"/>
    <property type="project" value="UniProtKB-KW"/>
</dbReference>
<dbReference type="GO" id="GO:0008934">
    <property type="term" value="F:inositol monophosphate 1-phosphatase activity"/>
    <property type="evidence" value="ECO:0007669"/>
    <property type="project" value="TreeGrafter"/>
</dbReference>
<evidence type="ECO:0000256" key="4">
    <source>
        <dbReference type="ARBA" id="ARBA00013106"/>
    </source>
</evidence>
<comment type="similarity">
    <text evidence="3">Belongs to the inositol monophosphatase superfamily.</text>
</comment>
<evidence type="ECO:0000256" key="2">
    <source>
        <dbReference type="ARBA" id="ARBA00001946"/>
    </source>
</evidence>
<keyword evidence="6 9" id="KW-0479">Metal-binding</keyword>
<dbReference type="SUPFAM" id="SSF56655">
    <property type="entry name" value="Carbohydrate phosphatase"/>
    <property type="match status" value="1"/>
</dbReference>
<comment type="catalytic activity">
    <reaction evidence="1">
        <text>a myo-inositol phosphate + H2O = myo-inositol + phosphate</text>
        <dbReference type="Rhea" id="RHEA:24056"/>
        <dbReference type="ChEBI" id="CHEBI:15377"/>
        <dbReference type="ChEBI" id="CHEBI:17268"/>
        <dbReference type="ChEBI" id="CHEBI:43474"/>
        <dbReference type="ChEBI" id="CHEBI:84139"/>
        <dbReference type="EC" id="3.1.3.25"/>
    </reaction>
</comment>
<dbReference type="GO" id="GO:0006020">
    <property type="term" value="P:inositol metabolic process"/>
    <property type="evidence" value="ECO:0007669"/>
    <property type="project" value="TreeGrafter"/>
</dbReference>
<evidence type="ECO:0000256" key="6">
    <source>
        <dbReference type="ARBA" id="ARBA00022723"/>
    </source>
</evidence>
<protein>
    <recommendedName>
        <fullName evidence="5">Inositol-1-monophosphatase</fullName>
        <ecNumber evidence="4">3.1.3.25</ecNumber>
    </recommendedName>
</protein>
<keyword evidence="8 9" id="KW-0460">Magnesium</keyword>
<evidence type="ECO:0000256" key="8">
    <source>
        <dbReference type="ARBA" id="ARBA00022842"/>
    </source>
</evidence>
<dbReference type="InterPro" id="IPR000760">
    <property type="entry name" value="Inositol_monophosphatase-like"/>
</dbReference>
<evidence type="ECO:0000313" key="11">
    <source>
        <dbReference type="Proteomes" id="UP001301140"/>
    </source>
</evidence>
<dbReference type="EC" id="3.1.3.25" evidence="4"/>
<dbReference type="PANTHER" id="PTHR20854:SF4">
    <property type="entry name" value="INOSITOL-1-MONOPHOSPHATASE-RELATED"/>
    <property type="match status" value="1"/>
</dbReference>
<name>A0AAP3XSJ5_9PROT</name>
<dbReference type="PRINTS" id="PR00377">
    <property type="entry name" value="IMPHPHTASES"/>
</dbReference>
<feature type="binding site" evidence="9">
    <location>
        <position position="89"/>
    </location>
    <ligand>
        <name>Mg(2+)</name>
        <dbReference type="ChEBI" id="CHEBI:18420"/>
        <label>1</label>
        <note>catalytic</note>
    </ligand>
</feature>
<dbReference type="InterPro" id="IPR020583">
    <property type="entry name" value="Inositol_monoP_metal-BS"/>
</dbReference>
<sequence>MTDRDLALRLAAASDVIRAAGRRAAALSGDREKLGVESKGLQDLVSVADKEAEALIRGRLGALFPGDGFLGEEEGGEISERMWVIDPIDGTANFVRGIPYWCSVIAYVVEGRTELALTYDAVHDQLFTARRGHGAFRDGRPIRASAVASGEEACIGLSYTYKTPPAVYGELVGNLLAEKVDHRRLGSSALTLCHVADGRLDGLVCPSCSSWDVIAGLLTVEEAGGRATDYTDGATLLDRRAVAAAAPGIAPLIERASGIPMARR</sequence>
<gene>
    <name evidence="10" type="ORF">PZ740_12530</name>
</gene>
<feature type="binding site" evidence="9">
    <location>
        <position position="86"/>
    </location>
    <ligand>
        <name>Mg(2+)</name>
        <dbReference type="ChEBI" id="CHEBI:18420"/>
        <label>1</label>
        <note>catalytic</note>
    </ligand>
</feature>
<evidence type="ECO:0000256" key="3">
    <source>
        <dbReference type="ARBA" id="ARBA00009759"/>
    </source>
</evidence>
<dbReference type="RefSeq" id="WP_327789624.1">
    <property type="nucleotide sequence ID" value="NZ_JARGEQ010000126.1"/>
</dbReference>
<comment type="cofactor">
    <cofactor evidence="2 9">
        <name>Mg(2+)</name>
        <dbReference type="ChEBI" id="CHEBI:18420"/>
    </cofactor>
</comment>
<feature type="binding site" evidence="9">
    <location>
        <position position="72"/>
    </location>
    <ligand>
        <name>Mg(2+)</name>
        <dbReference type="ChEBI" id="CHEBI:18420"/>
        <label>1</label>
        <note>catalytic</note>
    </ligand>
</feature>
<evidence type="ECO:0000256" key="5">
    <source>
        <dbReference type="ARBA" id="ARBA00019784"/>
    </source>
</evidence>
<keyword evidence="11" id="KW-1185">Reference proteome</keyword>
<evidence type="ECO:0000256" key="1">
    <source>
        <dbReference type="ARBA" id="ARBA00001033"/>
    </source>
</evidence>
<dbReference type="PANTHER" id="PTHR20854">
    <property type="entry name" value="INOSITOL MONOPHOSPHATASE"/>
    <property type="match status" value="1"/>
</dbReference>
<dbReference type="Gene3D" id="3.30.540.10">
    <property type="entry name" value="Fructose-1,6-Bisphosphatase, subunit A, domain 1"/>
    <property type="match status" value="1"/>
</dbReference>
<organism evidence="10 11">
    <name type="scientific">Marinimicrococcus flavescens</name>
    <dbReference type="NCBI Taxonomy" id="3031815"/>
    <lineage>
        <taxon>Bacteria</taxon>
        <taxon>Pseudomonadati</taxon>
        <taxon>Pseudomonadota</taxon>
        <taxon>Alphaproteobacteria</taxon>
        <taxon>Geminicoccales</taxon>
        <taxon>Geminicoccaceae</taxon>
        <taxon>Marinimicrococcus</taxon>
    </lineage>
</organism>
<dbReference type="FunFam" id="3.30.540.10:FF:000003">
    <property type="entry name" value="Inositol-1-monophosphatase"/>
    <property type="match status" value="1"/>
</dbReference>
<dbReference type="Proteomes" id="UP001301140">
    <property type="component" value="Unassembled WGS sequence"/>
</dbReference>
<evidence type="ECO:0000313" key="10">
    <source>
        <dbReference type="EMBL" id="MDF1587205.1"/>
    </source>
</evidence>
<dbReference type="AlphaFoldDB" id="A0AAP3XSJ5"/>
<dbReference type="EMBL" id="JARGEQ010000126">
    <property type="protein sequence ID" value="MDF1587205.1"/>
    <property type="molecule type" value="Genomic_DNA"/>
</dbReference>
<evidence type="ECO:0000256" key="9">
    <source>
        <dbReference type="PIRSR" id="PIRSR600760-2"/>
    </source>
</evidence>
<evidence type="ECO:0000256" key="7">
    <source>
        <dbReference type="ARBA" id="ARBA00022801"/>
    </source>
</evidence>
<accession>A0AAP3XSJ5</accession>